<dbReference type="Proteomes" id="UP000290189">
    <property type="component" value="Unassembled WGS sequence"/>
</dbReference>
<keyword evidence="1 3" id="KW-0853">WD repeat</keyword>
<evidence type="ECO:0000313" key="7">
    <source>
        <dbReference type="Proteomes" id="UP000290189"/>
    </source>
</evidence>
<dbReference type="GO" id="GO:0005509">
    <property type="term" value="F:calcium ion binding"/>
    <property type="evidence" value="ECO:0007669"/>
    <property type="project" value="InterPro"/>
</dbReference>
<feature type="compositionally biased region" description="Low complexity" evidence="4">
    <location>
        <begin position="1033"/>
        <end position="1044"/>
    </location>
</feature>
<feature type="region of interest" description="Disordered" evidence="4">
    <location>
        <begin position="893"/>
        <end position="1044"/>
    </location>
</feature>
<dbReference type="PROSITE" id="PS50294">
    <property type="entry name" value="WD_REPEATS_REGION"/>
    <property type="match status" value="2"/>
</dbReference>
<dbReference type="SUPFAM" id="SSF50974">
    <property type="entry name" value="Nitrous oxide reductase, N-terminal domain"/>
    <property type="match status" value="1"/>
</dbReference>
<sequence>MARLWPRWHRPNRAGDSARSHAALRHACRPPPPAASSSSSSGSRAGDDNASAAVAAVVAATPRSTYLTKVRARDGLTLDVIRSLDAGVIQRIKDVFLRCDGESLNMAQFVELLSSGIADRLGGATTRRDLVASLVDLFKSMDLDSNMDLEFEEFLATVIQLGMASAAAGPGLEPVPTYAAGRRVSLGDHSRDPDRVVKFSPVNDRLVVYEPAQGAFSLYHPADLTKRRVLGLNRRDLLCVEFMERGPAGDPLNLLAAANADAVMIWDASWATGAPTPVAHRYPTRHPQTSLRWSPTHDRLFTGSNSGAVHVVHHRRTAMACLARRSHSHGHDEMVACMDVLDSIDTLATGSLDATVRLWDIHTGHSTRQFKAHRKGVAGLAYSAEYKFLISAGLDRDACVWSPFASHLMCKLTGHVAPLVDVQFVSGTPQIVTADADGVVKVWDARNFQCCQTLTALPSASSFACCTGPHRRLVFCSDDDAWAPVDVENGPYWSSSSGTAGATRTVSCVLYNPYALSFAVAVGNRLQIWDGLKGHLVSVAELACPEITAMCLGYAGKKIIVGDGNGAIGVYNYRNGTFLKSLTPHVGGEVAHLLFIDDMKAVVSVGAADQAIVVHDEQPIETPHVFYRMRLPDRVAITSVHLSVRPAFLIAAGDSAGRVHLWDMKMGRLQAVLRCPAPITSVRFLGDLPLLAAADVNGDVCIWTTRPSKLPGLIACRLANSQTSVSCIDFDATTRTLFAGDDDGVVRGWRLRALIDSLGDGTRPSAGVHVQAEKRLEVRVGAQAVQSVLCEPGGRAVLATATIDSGEHRPVPRIWSVADDGDDGALLGALDDAIEIERPWRLVLDIDRVESDRDAYVSRFMECLEHRQRREHRDDFLVFYPEAQVARIRNGAAAQPDTTPLTLPGAADAPAPDAARSHQVADAAAARSRPATSMTRCRSAPAIRPDRRGSAALHRCWTSSSRPASAAVTAPTAERASVPPPLTRSLALPVRGDDVSASSGLRRASDRLQAAVHRHQACLADRRQHRQLRRQAMRASSSSSRDIR</sequence>
<organism evidence="6 7">
    <name type="scientific">Plasmodiophora brassicae</name>
    <name type="common">Clubroot disease agent</name>
    <dbReference type="NCBI Taxonomy" id="37360"/>
    <lineage>
        <taxon>Eukaryota</taxon>
        <taxon>Sar</taxon>
        <taxon>Rhizaria</taxon>
        <taxon>Endomyxa</taxon>
        <taxon>Phytomyxea</taxon>
        <taxon>Plasmodiophorida</taxon>
        <taxon>Plasmodiophoridae</taxon>
        <taxon>Plasmodiophora</taxon>
    </lineage>
</organism>
<name>A0A3P3YFX3_PLABS</name>
<evidence type="ECO:0000256" key="3">
    <source>
        <dbReference type="PROSITE-ProRule" id="PRU00221"/>
    </source>
</evidence>
<feature type="compositionally biased region" description="Basic residues" evidence="4">
    <location>
        <begin position="1"/>
        <end position="12"/>
    </location>
</feature>
<dbReference type="Pfam" id="PF00400">
    <property type="entry name" value="WD40"/>
    <property type="match status" value="4"/>
</dbReference>
<keyword evidence="6" id="KW-0496">Mitochondrion</keyword>
<reference evidence="6 7" key="1">
    <citation type="submission" date="2018-03" db="EMBL/GenBank/DDBJ databases">
        <authorList>
            <person name="Fogelqvist J."/>
        </authorList>
    </citation>
    <scope>NUCLEOTIDE SEQUENCE [LARGE SCALE GENOMIC DNA]</scope>
</reference>
<dbReference type="InterPro" id="IPR011045">
    <property type="entry name" value="N2O_reductase_N"/>
</dbReference>
<dbReference type="InterPro" id="IPR002048">
    <property type="entry name" value="EF_hand_dom"/>
</dbReference>
<dbReference type="PROSITE" id="PS50082">
    <property type="entry name" value="WD_REPEATS_2"/>
    <property type="match status" value="4"/>
</dbReference>
<evidence type="ECO:0000256" key="1">
    <source>
        <dbReference type="ARBA" id="ARBA00022574"/>
    </source>
</evidence>
<feature type="region of interest" description="Disordered" evidence="4">
    <location>
        <begin position="1"/>
        <end position="47"/>
    </location>
</feature>
<dbReference type="InterPro" id="IPR051242">
    <property type="entry name" value="WD-EF-hand_domain"/>
</dbReference>
<gene>
    <name evidence="6" type="ORF">PLBR_LOCUS6250</name>
</gene>
<feature type="compositionally biased region" description="Low complexity" evidence="4">
    <location>
        <begin position="906"/>
        <end position="933"/>
    </location>
</feature>
<feature type="domain" description="EF-hand" evidence="5">
    <location>
        <begin position="129"/>
        <end position="164"/>
    </location>
</feature>
<dbReference type="PROSITE" id="PS00678">
    <property type="entry name" value="WD_REPEATS_1"/>
    <property type="match status" value="2"/>
</dbReference>
<dbReference type="InterPro" id="IPR015943">
    <property type="entry name" value="WD40/YVTN_repeat-like_dom_sf"/>
</dbReference>
<dbReference type="Gene3D" id="2.130.10.10">
    <property type="entry name" value="YVTN repeat-like/Quinoprotein amine dehydrogenase"/>
    <property type="match status" value="3"/>
</dbReference>
<feature type="compositionally biased region" description="Low complexity" evidence="4">
    <location>
        <begin position="35"/>
        <end position="47"/>
    </location>
</feature>
<feature type="repeat" description="WD" evidence="3">
    <location>
        <begin position="412"/>
        <end position="453"/>
    </location>
</feature>
<dbReference type="InterPro" id="IPR019775">
    <property type="entry name" value="WD40_repeat_CS"/>
</dbReference>
<dbReference type="AlphaFoldDB" id="A0A3P3YFX3"/>
<dbReference type="PANTHER" id="PTHR44324">
    <property type="entry name" value="WD40 REPEAT DOMAIN 95"/>
    <property type="match status" value="1"/>
</dbReference>
<evidence type="ECO:0000256" key="2">
    <source>
        <dbReference type="ARBA" id="ARBA00022737"/>
    </source>
</evidence>
<dbReference type="PROSITE" id="PS50222">
    <property type="entry name" value="EF_HAND_2"/>
    <property type="match status" value="1"/>
</dbReference>
<dbReference type="SMART" id="SM00320">
    <property type="entry name" value="WD40"/>
    <property type="match status" value="11"/>
</dbReference>
<proteinExistence type="predicted"/>
<geneLocation type="mitochondrion" evidence="6"/>
<accession>A0A3P3YFX3</accession>
<feature type="repeat" description="WD" evidence="3">
    <location>
        <begin position="328"/>
        <end position="369"/>
    </location>
</feature>
<keyword evidence="2" id="KW-0677">Repeat</keyword>
<dbReference type="PANTHER" id="PTHR44324:SF4">
    <property type="entry name" value="WD40 REPEAT DOMAIN 95"/>
    <property type="match status" value="1"/>
</dbReference>
<dbReference type="InterPro" id="IPR036322">
    <property type="entry name" value="WD40_repeat_dom_sf"/>
</dbReference>
<protein>
    <recommendedName>
        <fullName evidence="5">EF-hand domain-containing protein</fullName>
    </recommendedName>
</protein>
<dbReference type="EMBL" id="OVEO01000011">
    <property type="protein sequence ID" value="SPQ99035.1"/>
    <property type="molecule type" value="Genomic_DNA"/>
</dbReference>
<evidence type="ECO:0000259" key="5">
    <source>
        <dbReference type="PROSITE" id="PS50222"/>
    </source>
</evidence>
<feature type="repeat" description="WD" evidence="3">
    <location>
        <begin position="370"/>
        <end position="402"/>
    </location>
</feature>
<feature type="repeat" description="WD" evidence="3">
    <location>
        <begin position="718"/>
        <end position="752"/>
    </location>
</feature>
<evidence type="ECO:0000256" key="4">
    <source>
        <dbReference type="SAM" id="MobiDB-lite"/>
    </source>
</evidence>
<dbReference type="SUPFAM" id="SSF50978">
    <property type="entry name" value="WD40 repeat-like"/>
    <property type="match status" value="2"/>
</dbReference>
<evidence type="ECO:0000313" key="6">
    <source>
        <dbReference type="EMBL" id="SPQ99035.1"/>
    </source>
</evidence>
<feature type="compositionally biased region" description="Basic residues" evidence="4">
    <location>
        <begin position="1023"/>
        <end position="1032"/>
    </location>
</feature>
<dbReference type="InterPro" id="IPR001680">
    <property type="entry name" value="WD40_rpt"/>
</dbReference>